<dbReference type="PROSITE" id="PS51257">
    <property type="entry name" value="PROKAR_LIPOPROTEIN"/>
    <property type="match status" value="1"/>
</dbReference>
<feature type="compositionally biased region" description="Basic and acidic residues" evidence="1">
    <location>
        <begin position="46"/>
        <end position="62"/>
    </location>
</feature>
<dbReference type="SUPFAM" id="SSF54106">
    <property type="entry name" value="LysM domain"/>
    <property type="match status" value="1"/>
</dbReference>
<reference evidence="3 4" key="1">
    <citation type="submission" date="2020-08" db="EMBL/GenBank/DDBJ databases">
        <title>Sequencing the genomes of 1000 actinobacteria strains.</title>
        <authorList>
            <person name="Klenk H.-P."/>
        </authorList>
    </citation>
    <scope>NUCLEOTIDE SEQUENCE [LARGE SCALE GENOMIC DNA]</scope>
    <source>
        <strain evidence="3 4">DSM 24947</strain>
    </source>
</reference>
<proteinExistence type="predicted"/>
<dbReference type="CDD" id="cd00118">
    <property type="entry name" value="LysM"/>
    <property type="match status" value="1"/>
</dbReference>
<gene>
    <name evidence="3" type="ORF">BKA24_002132</name>
</gene>
<dbReference type="AlphaFoldDB" id="A0A7W7BRC6"/>
<comment type="caution">
    <text evidence="3">The sequence shown here is derived from an EMBL/GenBank/DDBJ whole genome shotgun (WGS) entry which is preliminary data.</text>
</comment>
<organism evidence="3 4">
    <name type="scientific">Microbacterium marinum</name>
    <dbReference type="NCBI Taxonomy" id="421115"/>
    <lineage>
        <taxon>Bacteria</taxon>
        <taxon>Bacillati</taxon>
        <taxon>Actinomycetota</taxon>
        <taxon>Actinomycetes</taxon>
        <taxon>Micrococcales</taxon>
        <taxon>Microbacteriaceae</taxon>
        <taxon>Microbacterium</taxon>
    </lineage>
</organism>
<evidence type="ECO:0000313" key="3">
    <source>
        <dbReference type="EMBL" id="MBB4667423.1"/>
    </source>
</evidence>
<dbReference type="InterPro" id="IPR018392">
    <property type="entry name" value="LysM"/>
</dbReference>
<dbReference type="PROSITE" id="PS51782">
    <property type="entry name" value="LYSM"/>
    <property type="match status" value="1"/>
</dbReference>
<feature type="compositionally biased region" description="Basic and acidic residues" evidence="1">
    <location>
        <begin position="75"/>
        <end position="86"/>
    </location>
</feature>
<feature type="domain" description="LysM" evidence="2">
    <location>
        <begin position="134"/>
        <end position="179"/>
    </location>
</feature>
<dbReference type="InterPro" id="IPR036779">
    <property type="entry name" value="LysM_dom_sf"/>
</dbReference>
<name>A0A7W7BRC6_9MICO</name>
<evidence type="ECO:0000313" key="4">
    <source>
        <dbReference type="Proteomes" id="UP000573729"/>
    </source>
</evidence>
<dbReference type="EMBL" id="JACHMD010000001">
    <property type="protein sequence ID" value="MBB4667423.1"/>
    <property type="molecule type" value="Genomic_DNA"/>
</dbReference>
<accession>A0A7W7BRC6</accession>
<dbReference type="Proteomes" id="UP000573729">
    <property type="component" value="Unassembled WGS sequence"/>
</dbReference>
<dbReference type="Pfam" id="PF01476">
    <property type="entry name" value="LysM"/>
    <property type="match status" value="1"/>
</dbReference>
<sequence>MRTTRVKVGVLSVVVAVLITGCTPLIDTSPAPKPSQSSQSEPSESELTRGEKIAQAYEEARQAAENQPDETPSEDTPHEATAKHPNCDSVAWIRYGSQSDANPGSATLVGEPVDTGPTDGATGTVVGDAAGVPEVYTVEEGDTLDNIAARLCIENWDLASLNDLTRETAVLTIGETLVLQPAANG</sequence>
<protein>
    <submittedName>
        <fullName evidence="3">LysM repeat protein</fullName>
    </submittedName>
</protein>
<keyword evidence="4" id="KW-1185">Reference proteome</keyword>
<evidence type="ECO:0000259" key="2">
    <source>
        <dbReference type="PROSITE" id="PS51782"/>
    </source>
</evidence>
<evidence type="ECO:0000256" key="1">
    <source>
        <dbReference type="SAM" id="MobiDB-lite"/>
    </source>
</evidence>
<dbReference type="Gene3D" id="3.10.350.10">
    <property type="entry name" value="LysM domain"/>
    <property type="match status" value="1"/>
</dbReference>
<dbReference type="RefSeq" id="WP_184217869.1">
    <property type="nucleotide sequence ID" value="NZ_JACHMD010000001.1"/>
</dbReference>
<feature type="region of interest" description="Disordered" evidence="1">
    <location>
        <begin position="24"/>
        <end position="89"/>
    </location>
</feature>